<keyword evidence="3" id="KW-1185">Reference proteome</keyword>
<organism evidence="2 3">
    <name type="scientific">Paucilactobacillus oligofermentans DSM 15707 = LMG 22743</name>
    <dbReference type="NCBI Taxonomy" id="1423778"/>
    <lineage>
        <taxon>Bacteria</taxon>
        <taxon>Bacillati</taxon>
        <taxon>Bacillota</taxon>
        <taxon>Bacilli</taxon>
        <taxon>Lactobacillales</taxon>
        <taxon>Lactobacillaceae</taxon>
        <taxon>Paucilactobacillus</taxon>
    </lineage>
</organism>
<evidence type="ECO:0000313" key="3">
    <source>
        <dbReference type="Proteomes" id="UP000051697"/>
    </source>
</evidence>
<keyword evidence="1" id="KW-0812">Transmembrane</keyword>
<dbReference type="AlphaFoldDB" id="A0A0R1RD33"/>
<proteinExistence type="predicted"/>
<name>A0A0R1RD33_9LACO</name>
<evidence type="ECO:0000256" key="1">
    <source>
        <dbReference type="SAM" id="Phobius"/>
    </source>
</evidence>
<protein>
    <submittedName>
        <fullName evidence="2">Uncharacterized protein</fullName>
    </submittedName>
</protein>
<dbReference type="STRING" id="1423778.FC70_GL001561"/>
<sequence>MIYRLYKQKRFAKQLGYFVNVVYGIGFVSNIIVGITNYKTLYGGILIFMCLIGFVLCIMCLYLVRKKDIPVVIK</sequence>
<dbReference type="PATRIC" id="fig|1423778.4.peg.1598"/>
<gene>
    <name evidence="2" type="ORF">FC70_GL001561</name>
</gene>
<dbReference type="EMBL" id="AZFE01000032">
    <property type="protein sequence ID" value="KRL54759.1"/>
    <property type="molecule type" value="Genomic_DNA"/>
</dbReference>
<comment type="caution">
    <text evidence="2">The sequence shown here is derived from an EMBL/GenBank/DDBJ whole genome shotgun (WGS) entry which is preliminary data.</text>
</comment>
<evidence type="ECO:0000313" key="2">
    <source>
        <dbReference type="EMBL" id="KRL54759.1"/>
    </source>
</evidence>
<dbReference type="Proteomes" id="UP000051697">
    <property type="component" value="Unassembled WGS sequence"/>
</dbReference>
<reference evidence="2 3" key="1">
    <citation type="journal article" date="2015" name="Genome Announc.">
        <title>Expanding the biotechnology potential of lactobacilli through comparative genomics of 213 strains and associated genera.</title>
        <authorList>
            <person name="Sun Z."/>
            <person name="Harris H.M."/>
            <person name="McCann A."/>
            <person name="Guo C."/>
            <person name="Argimon S."/>
            <person name="Zhang W."/>
            <person name="Yang X."/>
            <person name="Jeffery I.B."/>
            <person name="Cooney J.C."/>
            <person name="Kagawa T.F."/>
            <person name="Liu W."/>
            <person name="Song Y."/>
            <person name="Salvetti E."/>
            <person name="Wrobel A."/>
            <person name="Rasinkangas P."/>
            <person name="Parkhill J."/>
            <person name="Rea M.C."/>
            <person name="O'Sullivan O."/>
            <person name="Ritari J."/>
            <person name="Douillard F.P."/>
            <person name="Paul Ross R."/>
            <person name="Yang R."/>
            <person name="Briner A.E."/>
            <person name="Felis G.E."/>
            <person name="de Vos W.M."/>
            <person name="Barrangou R."/>
            <person name="Klaenhammer T.R."/>
            <person name="Caufield P.W."/>
            <person name="Cui Y."/>
            <person name="Zhang H."/>
            <person name="O'Toole P.W."/>
        </authorList>
    </citation>
    <scope>NUCLEOTIDE SEQUENCE [LARGE SCALE GENOMIC DNA]</scope>
    <source>
        <strain evidence="2 3">DSM 15707</strain>
    </source>
</reference>
<accession>A0A0R1RD33</accession>
<feature type="transmembrane region" description="Helical" evidence="1">
    <location>
        <begin position="15"/>
        <end position="35"/>
    </location>
</feature>
<keyword evidence="1" id="KW-1133">Transmembrane helix</keyword>
<keyword evidence="1" id="KW-0472">Membrane</keyword>
<feature type="transmembrane region" description="Helical" evidence="1">
    <location>
        <begin position="41"/>
        <end position="64"/>
    </location>
</feature>